<dbReference type="Pfam" id="PF01541">
    <property type="entry name" value="GIY-YIG"/>
    <property type="match status" value="1"/>
</dbReference>
<reference evidence="2" key="2">
    <citation type="submission" date="2021-04" db="EMBL/GenBank/DDBJ databases">
        <authorList>
            <person name="Gilroy R."/>
        </authorList>
    </citation>
    <scope>NUCLEOTIDE SEQUENCE</scope>
    <source>
        <strain evidence="2">Gambia16-930</strain>
    </source>
</reference>
<gene>
    <name evidence="2" type="ORF">IAC47_01350</name>
</gene>
<evidence type="ECO:0000313" key="2">
    <source>
        <dbReference type="EMBL" id="HIW86911.1"/>
    </source>
</evidence>
<organism evidence="2 3">
    <name type="scientific">Candidatus Onthomorpha intestinigallinarum</name>
    <dbReference type="NCBI Taxonomy" id="2840880"/>
    <lineage>
        <taxon>Bacteria</taxon>
        <taxon>Pseudomonadati</taxon>
        <taxon>Bacteroidota</taxon>
        <taxon>Bacteroidia</taxon>
        <taxon>Bacteroidales</taxon>
        <taxon>Candidatus Onthomorpha</taxon>
    </lineage>
</organism>
<evidence type="ECO:0000313" key="3">
    <source>
        <dbReference type="Proteomes" id="UP000824267"/>
    </source>
</evidence>
<accession>A0A9D1UHK7</accession>
<reference evidence="2" key="1">
    <citation type="journal article" date="2021" name="PeerJ">
        <title>Extensive microbial diversity within the chicken gut microbiome revealed by metagenomics and culture.</title>
        <authorList>
            <person name="Gilroy R."/>
            <person name="Ravi A."/>
            <person name="Getino M."/>
            <person name="Pursley I."/>
            <person name="Horton D.L."/>
            <person name="Alikhan N.F."/>
            <person name="Baker D."/>
            <person name="Gharbi K."/>
            <person name="Hall N."/>
            <person name="Watson M."/>
            <person name="Adriaenssens E.M."/>
            <person name="Foster-Nyarko E."/>
            <person name="Jarju S."/>
            <person name="Secka A."/>
            <person name="Antonio M."/>
            <person name="Oren A."/>
            <person name="Chaudhuri R.R."/>
            <person name="La Ragione R."/>
            <person name="Hildebrand F."/>
            <person name="Pallen M.J."/>
        </authorList>
    </citation>
    <scope>NUCLEOTIDE SEQUENCE</scope>
    <source>
        <strain evidence="2">Gambia16-930</strain>
    </source>
</reference>
<dbReference type="AlphaFoldDB" id="A0A9D1UHK7"/>
<dbReference type="InterPro" id="IPR000305">
    <property type="entry name" value="GIY-YIG_endonuc"/>
</dbReference>
<dbReference type="Gene3D" id="3.40.1440.10">
    <property type="entry name" value="GIY-YIG endonuclease"/>
    <property type="match status" value="1"/>
</dbReference>
<dbReference type="EMBL" id="DXGG01000049">
    <property type="protein sequence ID" value="HIW86911.1"/>
    <property type="molecule type" value="Genomic_DNA"/>
</dbReference>
<protein>
    <submittedName>
        <fullName evidence="2">GIY-YIG nuclease family protein</fullName>
    </submittedName>
</protein>
<name>A0A9D1UHK7_9BACT</name>
<sequence>MERNTRKYKLVDKNGKSLYYGITNDLERREAEHRNDGKKFDQMVQVGRATTREAALNWETAAIQDYKDSHRGHLPKYNQNDTGK</sequence>
<dbReference type="SUPFAM" id="SSF82771">
    <property type="entry name" value="GIY-YIG endonuclease"/>
    <property type="match status" value="1"/>
</dbReference>
<comment type="caution">
    <text evidence="2">The sequence shown here is derived from an EMBL/GenBank/DDBJ whole genome shotgun (WGS) entry which is preliminary data.</text>
</comment>
<evidence type="ECO:0000259" key="1">
    <source>
        <dbReference type="Pfam" id="PF01541"/>
    </source>
</evidence>
<proteinExistence type="predicted"/>
<feature type="domain" description="GIY-YIG" evidence="1">
    <location>
        <begin position="8"/>
        <end position="68"/>
    </location>
</feature>
<dbReference type="Proteomes" id="UP000824267">
    <property type="component" value="Unassembled WGS sequence"/>
</dbReference>
<dbReference type="InterPro" id="IPR035901">
    <property type="entry name" value="GIY-YIG_endonuc_sf"/>
</dbReference>